<proteinExistence type="predicted"/>
<sequence length="62" mass="6990">MKQINEKATAVTAANDSDNACTDCGRAWSGKLNFCGVCGNRLIPYSQLKQFFPNRRFVRVNY</sequence>
<gene>
    <name evidence="1" type="ORF">O0R52_16105</name>
</gene>
<dbReference type="EMBL" id="CP114066">
    <property type="protein sequence ID" value="WAT20472.1"/>
    <property type="molecule type" value="Genomic_DNA"/>
</dbReference>
<dbReference type="RefSeq" id="WP_269107357.1">
    <property type="nucleotide sequence ID" value="NZ_CP114066.1"/>
</dbReference>
<evidence type="ECO:0000313" key="1">
    <source>
        <dbReference type="EMBL" id="WAT20472.1"/>
    </source>
</evidence>
<organism evidence="1 2">
    <name type="scientific">Bacillus halotolerans</name>
    <dbReference type="NCBI Taxonomy" id="260554"/>
    <lineage>
        <taxon>Bacteria</taxon>
        <taxon>Bacillati</taxon>
        <taxon>Bacillota</taxon>
        <taxon>Bacilli</taxon>
        <taxon>Bacillales</taxon>
        <taxon>Bacillaceae</taxon>
        <taxon>Bacillus</taxon>
    </lineage>
</organism>
<evidence type="ECO:0000313" key="2">
    <source>
        <dbReference type="Proteomes" id="UP001164713"/>
    </source>
</evidence>
<protein>
    <recommendedName>
        <fullName evidence="3">Zinc ribbon domain-containing protein</fullName>
    </recommendedName>
</protein>
<keyword evidence="2" id="KW-1185">Reference proteome</keyword>
<accession>A0ABY7HYB6</accession>
<dbReference type="Proteomes" id="UP001164713">
    <property type="component" value="Chromosome"/>
</dbReference>
<name>A0ABY7HYB6_9BACI</name>
<evidence type="ECO:0008006" key="3">
    <source>
        <dbReference type="Google" id="ProtNLM"/>
    </source>
</evidence>
<reference evidence="1" key="1">
    <citation type="submission" date="2022-12" db="EMBL/GenBank/DDBJ databases">
        <title>Genomic of Bacillus halotolerans.</title>
        <authorList>
            <person name="Xu G."/>
            <person name="Ding Y."/>
        </authorList>
    </citation>
    <scope>NUCLEOTIDE SEQUENCE</scope>
    <source>
        <strain evidence="1">B13</strain>
    </source>
</reference>